<dbReference type="FunCoup" id="A7TP79">
    <property type="interactions" value="93"/>
</dbReference>
<proteinExistence type="inferred from homology"/>
<dbReference type="Pfam" id="PF10230">
    <property type="entry name" value="LIDHydrolase"/>
    <property type="match status" value="1"/>
</dbReference>
<dbReference type="InParanoid" id="A7TP79"/>
<dbReference type="EMBL" id="DS480439">
    <property type="protein sequence ID" value="EDO15930.1"/>
    <property type="molecule type" value="Genomic_DNA"/>
</dbReference>
<dbReference type="PANTHER" id="PTHR13390:SF0">
    <property type="entry name" value="LIPID DROPLET-ASSOCIATED HYDROLASE"/>
    <property type="match status" value="1"/>
</dbReference>
<dbReference type="Proteomes" id="UP000000267">
    <property type="component" value="Unassembled WGS sequence"/>
</dbReference>
<dbReference type="HOGENOM" id="CLU_018394_1_1_1"/>
<dbReference type="InterPro" id="IPR029058">
    <property type="entry name" value="AB_hydrolase_fold"/>
</dbReference>
<organism evidence="6">
    <name type="scientific">Vanderwaltozyma polyspora (strain ATCC 22028 / DSM 70294 / BCRC 21397 / CBS 2163 / NBRC 10782 / NRRL Y-8283 / UCD 57-17)</name>
    <name type="common">Kluyveromyces polysporus</name>
    <dbReference type="NCBI Taxonomy" id="436907"/>
    <lineage>
        <taxon>Eukaryota</taxon>
        <taxon>Fungi</taxon>
        <taxon>Dikarya</taxon>
        <taxon>Ascomycota</taxon>
        <taxon>Saccharomycotina</taxon>
        <taxon>Saccharomycetes</taxon>
        <taxon>Saccharomycetales</taxon>
        <taxon>Saccharomycetaceae</taxon>
        <taxon>Vanderwaltozyma</taxon>
    </lineage>
</organism>
<accession>A7TP79</accession>
<dbReference type="KEGG" id="vpo:Kpol_480p17"/>
<keyword evidence="4" id="KW-0378">Hydrolase</keyword>
<comment type="subcellular location">
    <subcellularLocation>
        <location evidence="1">Lipid droplet</location>
    </subcellularLocation>
</comment>
<keyword evidence="3" id="KW-0551">Lipid droplet</keyword>
<dbReference type="GO" id="GO:0019433">
    <property type="term" value="P:triglyceride catabolic process"/>
    <property type="evidence" value="ECO:0007669"/>
    <property type="project" value="EnsemblFungi"/>
</dbReference>
<dbReference type="GO" id="GO:0005811">
    <property type="term" value="C:lipid droplet"/>
    <property type="evidence" value="ECO:0007669"/>
    <property type="project" value="UniProtKB-SubCell"/>
</dbReference>
<evidence type="ECO:0000256" key="4">
    <source>
        <dbReference type="ARBA" id="ARBA00022801"/>
    </source>
</evidence>
<dbReference type="eggNOG" id="KOG3975">
    <property type="taxonomic scope" value="Eukaryota"/>
</dbReference>
<dbReference type="OrthoDB" id="448051at2759"/>
<dbReference type="OMA" id="LIGYYHT"/>
<dbReference type="InterPro" id="IPR019363">
    <property type="entry name" value="LDAH"/>
</dbReference>
<reference evidence="5 6" key="1">
    <citation type="journal article" date="2007" name="Proc. Natl. Acad. Sci. U.S.A.">
        <title>Independent sorting-out of thousands of duplicated gene pairs in two yeast species descended from a whole-genome duplication.</title>
        <authorList>
            <person name="Scannell D.R."/>
            <person name="Frank A.C."/>
            <person name="Conant G.C."/>
            <person name="Byrne K.P."/>
            <person name="Woolfit M."/>
            <person name="Wolfe K.H."/>
        </authorList>
    </citation>
    <scope>NUCLEOTIDE SEQUENCE [LARGE SCALE GENOMIC DNA]</scope>
    <source>
        <strain evidence="6">ATCC 22028 / DSM 70294 / BCRC 21397 / CBS 2163 / NBRC 10782 / NRRL Y-8283 / UCD 57-17</strain>
    </source>
</reference>
<sequence>MSLVKVFEDSIYPTSIVHLDPLTKELSPEDSPLFVWIPGNPGLLEYYVDFLALVHKKNPTWEVLGISHAGMSYDGNEKKKKTSSNDKFKVFDLEEQVQHKVDIINKFSSKNRPLIIMGHSVGAYLTQRVIMTNKLNGKLIKVGYLTPTVVDIHLSDKGIKMTKVFNWTSNLPHHVGWISQFIFHKLLPLFFVKFFISKMIKCSEDSNAVLASGTLLRNANLIEQALGLATYEMEAIHDDWGFHKKLIDYCNETGVKTWFLFAEDDHWVAHSTRKEVIDFYQYHNKPENIRIDIDTIPHAFVIKKSKYIVDQYF</sequence>
<evidence type="ECO:0000313" key="6">
    <source>
        <dbReference type="Proteomes" id="UP000000267"/>
    </source>
</evidence>
<dbReference type="Gene3D" id="3.40.50.1820">
    <property type="entry name" value="alpha/beta hydrolase"/>
    <property type="match status" value="1"/>
</dbReference>
<protein>
    <recommendedName>
        <fullName evidence="7">Lipid droplet-associated hydrolase</fullName>
    </recommendedName>
</protein>
<name>A7TP79_VANPO</name>
<gene>
    <name evidence="5" type="ORF">Kpol_480p17</name>
</gene>
<evidence type="ECO:0008006" key="7">
    <source>
        <dbReference type="Google" id="ProtNLM"/>
    </source>
</evidence>
<evidence type="ECO:0000256" key="3">
    <source>
        <dbReference type="ARBA" id="ARBA00022677"/>
    </source>
</evidence>
<dbReference type="PhylomeDB" id="A7TP79"/>
<keyword evidence="6" id="KW-1185">Reference proteome</keyword>
<dbReference type="AlphaFoldDB" id="A7TP79"/>
<evidence type="ECO:0000313" key="5">
    <source>
        <dbReference type="EMBL" id="EDO15930.1"/>
    </source>
</evidence>
<dbReference type="SUPFAM" id="SSF53474">
    <property type="entry name" value="alpha/beta-Hydrolases"/>
    <property type="match status" value="1"/>
</dbReference>
<dbReference type="GO" id="GO:0019915">
    <property type="term" value="P:lipid storage"/>
    <property type="evidence" value="ECO:0007669"/>
    <property type="project" value="InterPro"/>
</dbReference>
<dbReference type="GO" id="GO:0004806">
    <property type="term" value="F:triacylglycerol lipase activity"/>
    <property type="evidence" value="ECO:0007669"/>
    <property type="project" value="EnsemblFungi"/>
</dbReference>
<comment type="similarity">
    <text evidence="2">Belongs to the AB hydrolase superfamily. LDAH family.</text>
</comment>
<dbReference type="GeneID" id="5544030"/>
<evidence type="ECO:0000256" key="1">
    <source>
        <dbReference type="ARBA" id="ARBA00004502"/>
    </source>
</evidence>
<dbReference type="RefSeq" id="XP_001643788.1">
    <property type="nucleotide sequence ID" value="XM_001643738.1"/>
</dbReference>
<dbReference type="PANTHER" id="PTHR13390">
    <property type="entry name" value="LIPASE"/>
    <property type="match status" value="1"/>
</dbReference>
<evidence type="ECO:0000256" key="2">
    <source>
        <dbReference type="ARBA" id="ARBA00008300"/>
    </source>
</evidence>
<dbReference type="ESTHER" id="vanpo-a7tp79">
    <property type="family name" value="LIDHydrolase"/>
</dbReference>